<dbReference type="InterPro" id="IPR037294">
    <property type="entry name" value="ABC_BtuC-like"/>
</dbReference>
<feature type="transmembrane region" description="Helical" evidence="8">
    <location>
        <begin position="35"/>
        <end position="55"/>
    </location>
</feature>
<keyword evidence="4" id="KW-1003">Cell membrane</keyword>
<evidence type="ECO:0000256" key="5">
    <source>
        <dbReference type="ARBA" id="ARBA00022692"/>
    </source>
</evidence>
<dbReference type="SUPFAM" id="SSF81345">
    <property type="entry name" value="ABC transporter involved in vitamin B12 uptake, BtuC"/>
    <property type="match status" value="1"/>
</dbReference>
<dbReference type="PANTHER" id="PTHR30472:SF30">
    <property type="entry name" value="IRON-UPTAKE SYSTEM PERMEASE PROTEIN FEUB"/>
    <property type="match status" value="1"/>
</dbReference>
<feature type="non-terminal residue" evidence="9">
    <location>
        <position position="1"/>
    </location>
</feature>
<evidence type="ECO:0000256" key="3">
    <source>
        <dbReference type="ARBA" id="ARBA00022448"/>
    </source>
</evidence>
<dbReference type="Pfam" id="PF01032">
    <property type="entry name" value="FecCD"/>
    <property type="match status" value="1"/>
</dbReference>
<comment type="caution">
    <text evidence="9">The sequence shown here is derived from an EMBL/GenBank/DDBJ whole genome shotgun (WGS) entry which is preliminary data.</text>
</comment>
<proteinExistence type="inferred from homology"/>
<evidence type="ECO:0000256" key="6">
    <source>
        <dbReference type="ARBA" id="ARBA00022989"/>
    </source>
</evidence>
<protein>
    <submittedName>
        <fullName evidence="9">Iron ABC transporter permease</fullName>
    </submittedName>
</protein>
<keyword evidence="6 8" id="KW-1133">Transmembrane helix</keyword>
<dbReference type="Gene3D" id="1.10.3470.10">
    <property type="entry name" value="ABC transporter involved in vitamin B12 uptake, BtuC"/>
    <property type="match status" value="1"/>
</dbReference>
<name>A0A6D1A878_ECOLX</name>
<feature type="non-terminal residue" evidence="9">
    <location>
        <position position="88"/>
    </location>
</feature>
<dbReference type="AlphaFoldDB" id="A0A6D1A878"/>
<sequence length="88" mass="9203">GAKHLSTDIVFTSLIHFDPGNTDHQIIWHSRIPRAAGALLIGAALAVSGALMQGITRNYLASPSIMGVSDGSAFIITLCMVLLPQSSS</sequence>
<organism evidence="9">
    <name type="scientific">Escherichia coli</name>
    <dbReference type="NCBI Taxonomy" id="562"/>
    <lineage>
        <taxon>Bacteria</taxon>
        <taxon>Pseudomonadati</taxon>
        <taxon>Pseudomonadota</taxon>
        <taxon>Gammaproteobacteria</taxon>
        <taxon>Enterobacterales</taxon>
        <taxon>Enterobacteriaceae</taxon>
        <taxon>Escherichia</taxon>
    </lineage>
</organism>
<evidence type="ECO:0000256" key="4">
    <source>
        <dbReference type="ARBA" id="ARBA00022475"/>
    </source>
</evidence>
<feature type="transmembrane region" description="Helical" evidence="8">
    <location>
        <begin position="61"/>
        <end position="83"/>
    </location>
</feature>
<gene>
    <name evidence="9" type="ORF">G3563_28985</name>
</gene>
<comment type="subcellular location">
    <subcellularLocation>
        <location evidence="1">Cell membrane</location>
        <topology evidence="1">Multi-pass membrane protein</topology>
    </subcellularLocation>
</comment>
<dbReference type="GO" id="GO:0022857">
    <property type="term" value="F:transmembrane transporter activity"/>
    <property type="evidence" value="ECO:0007669"/>
    <property type="project" value="InterPro"/>
</dbReference>
<evidence type="ECO:0000313" key="9">
    <source>
        <dbReference type="EMBL" id="NEU02998.1"/>
    </source>
</evidence>
<accession>A0A6D1A878</accession>
<comment type="similarity">
    <text evidence="2">Belongs to the binding-protein-dependent transport system permease family. FecCD subfamily.</text>
</comment>
<keyword evidence="7 8" id="KW-0472">Membrane</keyword>
<dbReference type="PANTHER" id="PTHR30472">
    <property type="entry name" value="FERRIC ENTEROBACTIN TRANSPORT SYSTEM PERMEASE PROTEIN"/>
    <property type="match status" value="1"/>
</dbReference>
<keyword evidence="3" id="KW-0813">Transport</keyword>
<dbReference type="GO" id="GO:0005886">
    <property type="term" value="C:plasma membrane"/>
    <property type="evidence" value="ECO:0007669"/>
    <property type="project" value="UniProtKB-SubCell"/>
</dbReference>
<dbReference type="EMBL" id="JAAHTE010000675">
    <property type="protein sequence ID" value="NEU02998.1"/>
    <property type="molecule type" value="Genomic_DNA"/>
</dbReference>
<keyword evidence="5 8" id="KW-0812">Transmembrane</keyword>
<reference evidence="9" key="1">
    <citation type="submission" date="2020-02" db="EMBL/GenBank/DDBJ databases">
        <title>Investigating the Use of Bacteriophages as New Decolonization Strategy for Intestinal Carriage of CTX-M-15-producing ST131 Escherichia coli: an In Vitro Continuous Culture System Model.</title>
        <authorList>
            <person name="Bernasconi O.J."/>
            <person name="Campos-Madueno E.I."/>
            <person name="Dona V."/>
            <person name="Perreten V."/>
            <person name="Carattoli A."/>
            <person name="Endimiani A."/>
        </authorList>
    </citation>
    <scope>NUCLEOTIDE SEQUENCE</scope>
    <source>
        <strain evidence="9">4901.28</strain>
    </source>
</reference>
<evidence type="ECO:0000256" key="7">
    <source>
        <dbReference type="ARBA" id="ARBA00023136"/>
    </source>
</evidence>
<dbReference type="GO" id="GO:0033214">
    <property type="term" value="P:siderophore-iron import into cell"/>
    <property type="evidence" value="ECO:0007669"/>
    <property type="project" value="TreeGrafter"/>
</dbReference>
<evidence type="ECO:0000256" key="1">
    <source>
        <dbReference type="ARBA" id="ARBA00004651"/>
    </source>
</evidence>
<evidence type="ECO:0000256" key="8">
    <source>
        <dbReference type="SAM" id="Phobius"/>
    </source>
</evidence>
<dbReference type="InterPro" id="IPR000522">
    <property type="entry name" value="ABC_transptr_permease_BtuC"/>
</dbReference>
<evidence type="ECO:0000256" key="2">
    <source>
        <dbReference type="ARBA" id="ARBA00007935"/>
    </source>
</evidence>